<dbReference type="OrthoDB" id="5242641at2"/>
<dbReference type="InterPro" id="IPR014729">
    <property type="entry name" value="Rossmann-like_a/b/a_fold"/>
</dbReference>
<dbReference type="AlphaFoldDB" id="A0A1I7MS12"/>
<keyword evidence="4" id="KW-1185">Reference proteome</keyword>
<gene>
    <name evidence="3" type="ORF">SAMN04487966_11311</name>
</gene>
<evidence type="ECO:0000256" key="1">
    <source>
        <dbReference type="ARBA" id="ARBA00008791"/>
    </source>
</evidence>
<evidence type="ECO:0000313" key="4">
    <source>
        <dbReference type="Proteomes" id="UP000198881"/>
    </source>
</evidence>
<dbReference type="RefSeq" id="WP_091699270.1">
    <property type="nucleotide sequence ID" value="NZ_CBDRLN010000008.1"/>
</dbReference>
<feature type="domain" description="UspA" evidence="2">
    <location>
        <begin position="1"/>
        <end position="139"/>
    </location>
</feature>
<dbReference type="InterPro" id="IPR006016">
    <property type="entry name" value="UspA"/>
</dbReference>
<sequence>MTRRILVGYVATDYGRDALNLAIALARGQDIELQVAVVAPQDGPYAGVYPHDRGYASILEEQLGQWLQGALEMIPDDVAAVGQVVRGESEAEGLIQAAEELDCFMIVVGAREGGVLRRYRVGSVAAALLHSSPVPVALAPHGYRQSGPISRITCMFGPKPGAVDVIGLSVQAARRRSAGLRLVSLLLVGNQDEEQLDDSTRAMNLGVLQSVTRYGNERLGETAQEMVEAGTASTQVVTGKTVDYAMDELDWEAEEVAVVGSSRMAARGRLFLGSTAAKMLRSIPVPMVVVPAGYTGLSTHTAEAGPAEEKTP</sequence>
<dbReference type="Proteomes" id="UP000198881">
    <property type="component" value="Unassembled WGS sequence"/>
</dbReference>
<feature type="domain" description="UspA" evidence="2">
    <location>
        <begin position="170"/>
        <end position="291"/>
    </location>
</feature>
<evidence type="ECO:0000259" key="2">
    <source>
        <dbReference type="Pfam" id="PF00582"/>
    </source>
</evidence>
<proteinExistence type="inferred from homology"/>
<accession>A0A1I7MS12</accession>
<dbReference type="PANTHER" id="PTHR46268">
    <property type="entry name" value="STRESS RESPONSE PROTEIN NHAX"/>
    <property type="match status" value="1"/>
</dbReference>
<dbReference type="Gene3D" id="3.40.50.620">
    <property type="entry name" value="HUPs"/>
    <property type="match status" value="2"/>
</dbReference>
<comment type="similarity">
    <text evidence="1">Belongs to the universal stress protein A family.</text>
</comment>
<protein>
    <submittedName>
        <fullName evidence="3">Nucleotide-binding universal stress protein, UspA family</fullName>
    </submittedName>
</protein>
<dbReference type="SUPFAM" id="SSF52402">
    <property type="entry name" value="Adenine nucleotide alpha hydrolases-like"/>
    <property type="match status" value="2"/>
</dbReference>
<dbReference type="CDD" id="cd00293">
    <property type="entry name" value="USP-like"/>
    <property type="match status" value="1"/>
</dbReference>
<organism evidence="3 4">
    <name type="scientific">Micrococcus terreus</name>
    <dbReference type="NCBI Taxonomy" id="574650"/>
    <lineage>
        <taxon>Bacteria</taxon>
        <taxon>Bacillati</taxon>
        <taxon>Actinomycetota</taxon>
        <taxon>Actinomycetes</taxon>
        <taxon>Micrococcales</taxon>
        <taxon>Micrococcaceae</taxon>
        <taxon>Micrococcus</taxon>
    </lineage>
</organism>
<dbReference type="PANTHER" id="PTHR46268:SF6">
    <property type="entry name" value="UNIVERSAL STRESS PROTEIN UP12"/>
    <property type="match status" value="1"/>
</dbReference>
<dbReference type="STRING" id="574650.SAMN04487966_11311"/>
<name>A0A1I7MS12_9MICC</name>
<evidence type="ECO:0000313" key="3">
    <source>
        <dbReference type="EMBL" id="SFV24722.1"/>
    </source>
</evidence>
<dbReference type="Pfam" id="PF00582">
    <property type="entry name" value="Usp"/>
    <property type="match status" value="2"/>
</dbReference>
<dbReference type="EMBL" id="FPCG01000013">
    <property type="protein sequence ID" value="SFV24722.1"/>
    <property type="molecule type" value="Genomic_DNA"/>
</dbReference>
<reference evidence="3 4" key="1">
    <citation type="submission" date="2016-10" db="EMBL/GenBank/DDBJ databases">
        <authorList>
            <person name="de Groot N.N."/>
        </authorList>
    </citation>
    <scope>NUCLEOTIDE SEQUENCE [LARGE SCALE GENOMIC DNA]</scope>
    <source>
        <strain evidence="3 4">CGMCC 1.7054</strain>
    </source>
</reference>